<dbReference type="PANTHER" id="PTHR21022">
    <property type="entry name" value="PREPHENATE DEHYDRATASE P PROTEIN"/>
    <property type="match status" value="1"/>
</dbReference>
<accession>A0AA38LP74</accession>
<dbReference type="OMA" id="QFEYVFY"/>
<comment type="caution">
    <text evidence="8">The sequence shown here is derived from an EMBL/GenBank/DDBJ whole genome shotgun (WGS) entry which is preliminary data.</text>
</comment>
<dbReference type="Pfam" id="PF00800">
    <property type="entry name" value="PDT"/>
    <property type="match status" value="1"/>
</dbReference>
<dbReference type="Proteomes" id="UP000824469">
    <property type="component" value="Unassembled WGS sequence"/>
</dbReference>
<dbReference type="AlphaFoldDB" id="A0AA38LP74"/>
<keyword evidence="3" id="KW-0028">Amino-acid biosynthesis</keyword>
<evidence type="ECO:0000313" key="8">
    <source>
        <dbReference type="EMBL" id="KAH9328567.1"/>
    </source>
</evidence>
<keyword evidence="9" id="KW-1185">Reference proteome</keyword>
<gene>
    <name evidence="8" type="ORF">KI387_000675</name>
</gene>
<dbReference type="GO" id="GO:0009507">
    <property type="term" value="C:chloroplast"/>
    <property type="evidence" value="ECO:0007669"/>
    <property type="project" value="TreeGrafter"/>
</dbReference>
<evidence type="ECO:0000256" key="3">
    <source>
        <dbReference type="ARBA" id="ARBA00022605"/>
    </source>
</evidence>
<dbReference type="GO" id="GO:0004664">
    <property type="term" value="F:prephenate dehydratase activity"/>
    <property type="evidence" value="ECO:0007669"/>
    <property type="project" value="UniProtKB-EC"/>
</dbReference>
<evidence type="ECO:0000256" key="4">
    <source>
        <dbReference type="ARBA" id="ARBA00023141"/>
    </source>
</evidence>
<dbReference type="PANTHER" id="PTHR21022:SF17">
    <property type="entry name" value="OS10G0523700 PROTEIN"/>
    <property type="match status" value="1"/>
</dbReference>
<evidence type="ECO:0000256" key="5">
    <source>
        <dbReference type="ARBA" id="ARBA00023222"/>
    </source>
</evidence>
<keyword evidence="6" id="KW-0456">Lyase</keyword>
<dbReference type="PROSITE" id="PS51171">
    <property type="entry name" value="PREPHENATE_DEHYDR_3"/>
    <property type="match status" value="1"/>
</dbReference>
<comment type="pathway">
    <text evidence="1">Amino-acid biosynthesis; L-phenylalanine biosynthesis; phenylpyruvate from prephenate: step 1/1.</text>
</comment>
<name>A0AA38LP74_TAXCH</name>
<dbReference type="SUPFAM" id="SSF53850">
    <property type="entry name" value="Periplasmic binding protein-like II"/>
    <property type="match status" value="1"/>
</dbReference>
<dbReference type="CDD" id="cd04905">
    <property type="entry name" value="ACT_CM-PDT"/>
    <property type="match status" value="1"/>
</dbReference>
<proteinExistence type="predicted"/>
<evidence type="ECO:0000256" key="1">
    <source>
        <dbReference type="ARBA" id="ARBA00004741"/>
    </source>
</evidence>
<dbReference type="SUPFAM" id="SSF55021">
    <property type="entry name" value="ACT-like"/>
    <property type="match status" value="1"/>
</dbReference>
<reference evidence="8 9" key="1">
    <citation type="journal article" date="2021" name="Nat. Plants">
        <title>The Taxus genome provides insights into paclitaxel biosynthesis.</title>
        <authorList>
            <person name="Xiong X."/>
            <person name="Gou J."/>
            <person name="Liao Q."/>
            <person name="Li Y."/>
            <person name="Zhou Q."/>
            <person name="Bi G."/>
            <person name="Li C."/>
            <person name="Du R."/>
            <person name="Wang X."/>
            <person name="Sun T."/>
            <person name="Guo L."/>
            <person name="Liang H."/>
            <person name="Lu P."/>
            <person name="Wu Y."/>
            <person name="Zhang Z."/>
            <person name="Ro D.K."/>
            <person name="Shang Y."/>
            <person name="Huang S."/>
            <person name="Yan J."/>
        </authorList>
    </citation>
    <scope>NUCLEOTIDE SEQUENCE [LARGE SCALE GENOMIC DNA]</scope>
    <source>
        <strain evidence="8">Ta-2019</strain>
    </source>
</reference>
<dbReference type="CDD" id="cd13631">
    <property type="entry name" value="PBP2_Ct-PDT_like"/>
    <property type="match status" value="1"/>
</dbReference>
<sequence length="398" mass="43120">MAVSVSAYGTGAGGLINGNNRNLQLQQQQQQQGLIILKTRTLQFKRVAVAGKGVVVVRSQKGGVFENVAVINGKSTGALKSESVEDELARVMRDRAGKDRGAVRVAYQGCPGAYSEAAAIMAHPGCQGVPCKSYEDAIWAVEFRRADRAILPVESTLEGSVVRNYDLLVHGSLHIVQEIQLFVHYCLLVAPGVRREDVRRVISHPMALAHCGHTLARLGLDSAPVHDTAGAAELLLNDKLTDTAAIASCRAAEIYGLRVVARGVQDESWNTTRFLVLARGSDLPPPPQEEEHRPLKTSIVVAHGGGLDALFKVLSAFSKRKINLTKFEVKPRAAALLRVLDVNGGGTVREFEHVFYIDFEASVADLNAQSALEELREAMTFVRVLGCYTADSKIYSLD</sequence>
<dbReference type="FunFam" id="3.40.190.10:FF:000031">
    <property type="entry name" value="Arogenate dehydratase"/>
    <property type="match status" value="1"/>
</dbReference>
<evidence type="ECO:0000256" key="2">
    <source>
        <dbReference type="ARBA" id="ARBA00013147"/>
    </source>
</evidence>
<evidence type="ECO:0000259" key="7">
    <source>
        <dbReference type="PROSITE" id="PS51171"/>
    </source>
</evidence>
<keyword evidence="5" id="KW-0584">Phenylalanine biosynthesis</keyword>
<dbReference type="GO" id="GO:0047769">
    <property type="term" value="F:arogenate dehydratase activity"/>
    <property type="evidence" value="ECO:0007669"/>
    <property type="project" value="TreeGrafter"/>
</dbReference>
<organism evidence="8 9">
    <name type="scientific">Taxus chinensis</name>
    <name type="common">Chinese yew</name>
    <name type="synonym">Taxus wallichiana var. chinensis</name>
    <dbReference type="NCBI Taxonomy" id="29808"/>
    <lineage>
        <taxon>Eukaryota</taxon>
        <taxon>Viridiplantae</taxon>
        <taxon>Streptophyta</taxon>
        <taxon>Embryophyta</taxon>
        <taxon>Tracheophyta</taxon>
        <taxon>Spermatophyta</taxon>
        <taxon>Pinopsida</taxon>
        <taxon>Pinidae</taxon>
        <taxon>Conifers II</taxon>
        <taxon>Cupressales</taxon>
        <taxon>Taxaceae</taxon>
        <taxon>Taxus</taxon>
    </lineage>
</organism>
<dbReference type="EMBL" id="JAHRHJ020000001">
    <property type="protein sequence ID" value="KAH9328567.1"/>
    <property type="molecule type" value="Genomic_DNA"/>
</dbReference>
<dbReference type="InterPro" id="IPR045865">
    <property type="entry name" value="ACT-like_dom_sf"/>
</dbReference>
<keyword evidence="4" id="KW-0057">Aromatic amino acid biosynthesis</keyword>
<evidence type="ECO:0000256" key="6">
    <source>
        <dbReference type="ARBA" id="ARBA00023239"/>
    </source>
</evidence>
<dbReference type="EC" id="4.2.1.51" evidence="2"/>
<dbReference type="PIRSF" id="PIRSF001500">
    <property type="entry name" value="Chor_mut_pdt_Ppr"/>
    <property type="match status" value="1"/>
</dbReference>
<dbReference type="InterPro" id="IPR008242">
    <property type="entry name" value="Chor_mutase/pphenate_deHydtase"/>
</dbReference>
<dbReference type="Gene3D" id="3.40.190.10">
    <property type="entry name" value="Periplasmic binding protein-like II"/>
    <property type="match status" value="2"/>
</dbReference>
<feature type="domain" description="Prephenate dehydratase" evidence="7">
    <location>
        <begin position="104"/>
        <end position="279"/>
    </location>
</feature>
<dbReference type="PROSITE" id="PS00857">
    <property type="entry name" value="PREPHENATE_DEHYDR_1"/>
    <property type="match status" value="1"/>
</dbReference>
<evidence type="ECO:0000313" key="9">
    <source>
        <dbReference type="Proteomes" id="UP000824469"/>
    </source>
</evidence>
<dbReference type="InterPro" id="IPR001086">
    <property type="entry name" value="Preph_deHydtase"/>
</dbReference>
<dbReference type="Gene3D" id="3.30.70.260">
    <property type="match status" value="1"/>
</dbReference>
<dbReference type="GO" id="GO:0009094">
    <property type="term" value="P:L-phenylalanine biosynthetic process"/>
    <property type="evidence" value="ECO:0007669"/>
    <property type="project" value="UniProtKB-KW"/>
</dbReference>
<protein>
    <recommendedName>
        <fullName evidence="2">prephenate dehydratase</fullName>
        <ecNumber evidence="2">4.2.1.51</ecNumber>
    </recommendedName>
</protein>
<dbReference type="InterPro" id="IPR018528">
    <property type="entry name" value="Preph_deHydtase_CS"/>
</dbReference>